<dbReference type="AlphaFoldDB" id="A0A5N6UQ38"/>
<dbReference type="Proteomes" id="UP000326950">
    <property type="component" value="Unassembled WGS sequence"/>
</dbReference>
<accession>A0A5N6UQ38</accession>
<name>A0A5N6UQ38_ASPTM</name>
<sequence>MEPELHLHVIGPASCSLWAVSLASIQLQCLSPVFRQYVEHNRILCFSGCSTLIQKLPCCLARPVAGAHSIKRQDG</sequence>
<evidence type="ECO:0000313" key="1">
    <source>
        <dbReference type="EMBL" id="KAE8160553.1"/>
    </source>
</evidence>
<evidence type="ECO:0000313" key="2">
    <source>
        <dbReference type="Proteomes" id="UP000326950"/>
    </source>
</evidence>
<keyword evidence="2" id="KW-1185">Reference proteome</keyword>
<gene>
    <name evidence="1" type="ORF">BDV40DRAFT_270076</name>
</gene>
<reference evidence="1 2" key="1">
    <citation type="submission" date="2019-04" db="EMBL/GenBank/DDBJ databases">
        <title>Friends and foes A comparative genomics study of 23 Aspergillus species from section Flavi.</title>
        <authorList>
            <consortium name="DOE Joint Genome Institute"/>
            <person name="Kjaerbolling I."/>
            <person name="Vesth T."/>
            <person name="Frisvad J.C."/>
            <person name="Nybo J.L."/>
            <person name="Theobald S."/>
            <person name="Kildgaard S."/>
            <person name="Isbrandt T."/>
            <person name="Kuo A."/>
            <person name="Sato A."/>
            <person name="Lyhne E.K."/>
            <person name="Kogle M.E."/>
            <person name="Wiebenga A."/>
            <person name="Kun R.S."/>
            <person name="Lubbers R.J."/>
            <person name="Makela M.R."/>
            <person name="Barry K."/>
            <person name="Chovatia M."/>
            <person name="Clum A."/>
            <person name="Daum C."/>
            <person name="Haridas S."/>
            <person name="He G."/>
            <person name="LaButti K."/>
            <person name="Lipzen A."/>
            <person name="Mondo S."/>
            <person name="Riley R."/>
            <person name="Salamov A."/>
            <person name="Simmons B.A."/>
            <person name="Magnuson J.K."/>
            <person name="Henrissat B."/>
            <person name="Mortensen U.H."/>
            <person name="Larsen T.O."/>
            <person name="Devries R.P."/>
            <person name="Grigoriev I.V."/>
            <person name="Machida M."/>
            <person name="Baker S.E."/>
            <person name="Andersen M.R."/>
        </authorList>
    </citation>
    <scope>NUCLEOTIDE SEQUENCE [LARGE SCALE GENOMIC DNA]</scope>
    <source>
        <strain evidence="1 2">CBS 117626</strain>
    </source>
</reference>
<protein>
    <submittedName>
        <fullName evidence="1">Uncharacterized protein</fullName>
    </submittedName>
</protein>
<dbReference type="EMBL" id="ML738655">
    <property type="protein sequence ID" value="KAE8160553.1"/>
    <property type="molecule type" value="Genomic_DNA"/>
</dbReference>
<proteinExistence type="predicted"/>
<organism evidence="1 2">
    <name type="scientific">Aspergillus tamarii</name>
    <dbReference type="NCBI Taxonomy" id="41984"/>
    <lineage>
        <taxon>Eukaryota</taxon>
        <taxon>Fungi</taxon>
        <taxon>Dikarya</taxon>
        <taxon>Ascomycota</taxon>
        <taxon>Pezizomycotina</taxon>
        <taxon>Eurotiomycetes</taxon>
        <taxon>Eurotiomycetidae</taxon>
        <taxon>Eurotiales</taxon>
        <taxon>Aspergillaceae</taxon>
        <taxon>Aspergillus</taxon>
        <taxon>Aspergillus subgen. Circumdati</taxon>
    </lineage>
</organism>